<dbReference type="Pfam" id="PF04389">
    <property type="entry name" value="Peptidase_M28"/>
    <property type="match status" value="1"/>
</dbReference>
<dbReference type="SUPFAM" id="SSF52025">
    <property type="entry name" value="PA domain"/>
    <property type="match status" value="1"/>
</dbReference>
<proteinExistence type="predicted"/>
<dbReference type="InParanoid" id="G0PNK8"/>
<dbReference type="AlphaFoldDB" id="G0PNK8"/>
<feature type="transmembrane region" description="Helical" evidence="1">
    <location>
        <begin position="39"/>
        <end position="58"/>
    </location>
</feature>
<dbReference type="InterPro" id="IPR007484">
    <property type="entry name" value="Peptidase_M28"/>
</dbReference>
<keyword evidence="4" id="KW-1185">Reference proteome</keyword>
<dbReference type="FunFam" id="3.50.30.30:FF:000033">
    <property type="entry name" value="Glutamate carboxypeptidase 2 homolog"/>
    <property type="match status" value="1"/>
</dbReference>
<dbReference type="InterPro" id="IPR039373">
    <property type="entry name" value="Peptidase_M28B"/>
</dbReference>
<dbReference type="HOGENOM" id="CLU_005688_3_2_1"/>
<dbReference type="MEROPS" id="M28.A18"/>
<keyword evidence="1" id="KW-1133">Transmembrane helix</keyword>
<dbReference type="OrthoDB" id="5841748at2759"/>
<dbReference type="PANTHER" id="PTHR10404">
    <property type="entry name" value="N-ACETYLATED-ALPHA-LINKED ACIDIC DIPEPTIDASE"/>
    <property type="match status" value="1"/>
</dbReference>
<feature type="domain" description="Peptidase M28" evidence="2">
    <location>
        <begin position="377"/>
        <end position="580"/>
    </location>
</feature>
<organism evidence="4">
    <name type="scientific">Caenorhabditis brenneri</name>
    <name type="common">Nematode worm</name>
    <dbReference type="NCBI Taxonomy" id="135651"/>
    <lineage>
        <taxon>Eukaryota</taxon>
        <taxon>Metazoa</taxon>
        <taxon>Ecdysozoa</taxon>
        <taxon>Nematoda</taxon>
        <taxon>Chromadorea</taxon>
        <taxon>Rhabditida</taxon>
        <taxon>Rhabditina</taxon>
        <taxon>Rhabditomorpha</taxon>
        <taxon>Rhabditoidea</taxon>
        <taxon>Rhabditidae</taxon>
        <taxon>Peloderinae</taxon>
        <taxon>Caenorhabditis</taxon>
    </lineage>
</organism>
<gene>
    <name evidence="3" type="ORF">CAEBREN_28691</name>
</gene>
<accession>G0PNK8</accession>
<dbReference type="Proteomes" id="UP000008068">
    <property type="component" value="Unassembled WGS sequence"/>
</dbReference>
<reference evidence="4" key="1">
    <citation type="submission" date="2011-07" db="EMBL/GenBank/DDBJ databases">
        <authorList>
            <consortium name="Caenorhabditis brenneri Sequencing and Analysis Consortium"/>
            <person name="Wilson R.K."/>
        </authorList>
    </citation>
    <scope>NUCLEOTIDE SEQUENCE [LARGE SCALE GENOMIC DNA]</scope>
    <source>
        <strain evidence="4">PB2801</strain>
    </source>
</reference>
<dbReference type="SUPFAM" id="SSF53187">
    <property type="entry name" value="Zn-dependent exopeptidases"/>
    <property type="match status" value="1"/>
</dbReference>
<dbReference type="InterPro" id="IPR046450">
    <property type="entry name" value="PA_dom_sf"/>
</dbReference>
<evidence type="ECO:0000313" key="4">
    <source>
        <dbReference type="Proteomes" id="UP000008068"/>
    </source>
</evidence>
<dbReference type="GO" id="GO:0004180">
    <property type="term" value="F:carboxypeptidase activity"/>
    <property type="evidence" value="ECO:0007669"/>
    <property type="project" value="TreeGrafter"/>
</dbReference>
<dbReference type="CDD" id="cd02121">
    <property type="entry name" value="PA_GCPII_like"/>
    <property type="match status" value="1"/>
</dbReference>
<sequence>MITVRNRFMPGSDCLETQSGSSESLFEDSKKKKGIRSTWVVLSVVGALALIIAISTTVHQSAFFSPADSPADESSVATSIRKLINVNNFRTNLHALTKKAHVAGSENNLKVAEMIREQMINQGLEGVHFNAYNVLLSYPNWTSPNHVEIIGDDGTVVHRTTGRSISIIEDEQNDPYSEIQWLAYSAAGTVEGDVVYVNGATPKDIEHLESMGIELKDKIFLARYTLNFRGNIAKMAVKKGAKGCLIFSDPMQVAKLGTGPNETYKNTDKMPPHAVQRGTVYVGFGDPRTPAFPSIGDLYKEKTEEKLLAEKMIPTIPMLPIPYSEARVILENMNGNVVIPAFQGTLDVTYRYGPGLINNQTLRMIVHARNEERKIQNVLGYIRGNKEPEKFVLVSNHYDSWTYGAVDPNSGTTTLLEVSRAMKEYQNSTGWAPARSILFAHWDAEEYGLIGSTEFAEEYRTQLMRRAVAVINMDLIGGNQTLLGITNPTVANVLREAAMSVEHPNPVEINEGRTTIYDAWKHYDPSRNNRSTHPYQRIPAGGSDHLPFFDYLGVPVIFFITNALDGAPTYPLYHTIYETPYLIEKILDPEFKVLSVS</sequence>
<dbReference type="eggNOG" id="KOG2195">
    <property type="taxonomic scope" value="Eukaryota"/>
</dbReference>
<dbReference type="FunFam" id="3.40.630.10:FF:000065">
    <property type="entry name" value="Transferrin receptor 1b"/>
    <property type="match status" value="1"/>
</dbReference>
<dbReference type="EMBL" id="GL382038">
    <property type="protein sequence ID" value="EGT42761.1"/>
    <property type="molecule type" value="Genomic_DNA"/>
</dbReference>
<protein>
    <recommendedName>
        <fullName evidence="2">Peptidase M28 domain-containing protein</fullName>
    </recommendedName>
</protein>
<keyword evidence="1" id="KW-0812">Transmembrane</keyword>
<dbReference type="STRING" id="135651.G0PNK8"/>
<evidence type="ECO:0000259" key="2">
    <source>
        <dbReference type="Pfam" id="PF04389"/>
    </source>
</evidence>
<evidence type="ECO:0000256" key="1">
    <source>
        <dbReference type="SAM" id="Phobius"/>
    </source>
</evidence>
<evidence type="ECO:0000313" key="3">
    <source>
        <dbReference type="EMBL" id="EGT42761.1"/>
    </source>
</evidence>
<dbReference type="Gene3D" id="3.40.630.10">
    <property type="entry name" value="Zn peptidases"/>
    <property type="match status" value="1"/>
</dbReference>
<dbReference type="PANTHER" id="PTHR10404:SF41">
    <property type="entry name" value="N-ACETYLATED-ALPHA-LINKED ACIDIC DIPEPTIDASE 2"/>
    <property type="match status" value="1"/>
</dbReference>
<keyword evidence="1" id="KW-0472">Membrane</keyword>
<dbReference type="Gene3D" id="3.50.30.30">
    <property type="match status" value="1"/>
</dbReference>
<name>G0PNK8_CAEBE</name>